<accession>A0A8H5M9K2</accession>
<dbReference type="AlphaFoldDB" id="A0A8H5M9K2"/>
<evidence type="ECO:0000256" key="3">
    <source>
        <dbReference type="SAM" id="Phobius"/>
    </source>
</evidence>
<dbReference type="SUPFAM" id="SSF51735">
    <property type="entry name" value="NAD(P)-binding Rossmann-fold domains"/>
    <property type="match status" value="1"/>
</dbReference>
<dbReference type="OrthoDB" id="5283654at2759"/>
<keyword evidence="2" id="KW-0560">Oxidoreductase</keyword>
<keyword evidence="6" id="KW-1185">Reference proteome</keyword>
<feature type="transmembrane region" description="Helical" evidence="3">
    <location>
        <begin position="154"/>
        <end position="174"/>
    </location>
</feature>
<comment type="caution">
    <text evidence="5">The sequence shown here is derived from an EMBL/GenBank/DDBJ whole genome shotgun (WGS) entry which is preliminary data.</text>
</comment>
<sequence>MSNQNENILVLGAGELGVSILRELTNPRWGSSRTTVLLRQPTITSTEPQKQKQVAEIRDLGIHILSDDLVANDETELAQLFKGFHTVISATGYVAGPGAPLKLARAALKAEVPRYFPWQFGVDYDTIGKGSAQELFDEQLDVRALLRAQTRTEWVIVFIGVFTSFLFAPFFGVVDLDKSMPWETSKIVSQLRQLRIRGVSR</sequence>
<keyword evidence="3" id="KW-0472">Membrane</keyword>
<dbReference type="Proteomes" id="UP000565441">
    <property type="component" value="Unassembled WGS sequence"/>
</dbReference>
<dbReference type="GO" id="GO:0016491">
    <property type="term" value="F:oxidoreductase activity"/>
    <property type="evidence" value="ECO:0007669"/>
    <property type="project" value="UniProtKB-KW"/>
</dbReference>
<dbReference type="InterPro" id="IPR051609">
    <property type="entry name" value="NmrA/Isoflavone_reductase-like"/>
</dbReference>
<evidence type="ECO:0000256" key="2">
    <source>
        <dbReference type="ARBA" id="ARBA00023002"/>
    </source>
</evidence>
<dbReference type="InterPro" id="IPR008030">
    <property type="entry name" value="NmrA-like"/>
</dbReference>
<proteinExistence type="predicted"/>
<dbReference type="PANTHER" id="PTHR47706">
    <property type="entry name" value="NMRA-LIKE FAMILY PROTEIN"/>
    <property type="match status" value="1"/>
</dbReference>
<dbReference type="InterPro" id="IPR036291">
    <property type="entry name" value="NAD(P)-bd_dom_sf"/>
</dbReference>
<evidence type="ECO:0000259" key="4">
    <source>
        <dbReference type="Pfam" id="PF05368"/>
    </source>
</evidence>
<keyword evidence="1" id="KW-0521">NADP</keyword>
<gene>
    <name evidence="5" type="ORF">D9615_002488</name>
</gene>
<evidence type="ECO:0000313" key="6">
    <source>
        <dbReference type="Proteomes" id="UP000565441"/>
    </source>
</evidence>
<keyword evidence="3" id="KW-0812">Transmembrane</keyword>
<name>A0A8H5M9K2_9AGAR</name>
<evidence type="ECO:0000313" key="5">
    <source>
        <dbReference type="EMBL" id="KAF5385749.1"/>
    </source>
</evidence>
<evidence type="ECO:0000256" key="1">
    <source>
        <dbReference type="ARBA" id="ARBA00022857"/>
    </source>
</evidence>
<feature type="domain" description="NmrA-like" evidence="4">
    <location>
        <begin position="5"/>
        <end position="173"/>
    </location>
</feature>
<dbReference type="Pfam" id="PF05368">
    <property type="entry name" value="NmrA"/>
    <property type="match status" value="1"/>
</dbReference>
<dbReference type="PANTHER" id="PTHR47706:SF6">
    <property type="entry name" value="NMRA-LIKE FAMILY PROTEIN (AFU_ORTHOLOGUE AFUA_6G00280)"/>
    <property type="match status" value="1"/>
</dbReference>
<protein>
    <recommendedName>
        <fullName evidence="4">NmrA-like domain-containing protein</fullName>
    </recommendedName>
</protein>
<dbReference type="Gene3D" id="3.40.50.720">
    <property type="entry name" value="NAD(P)-binding Rossmann-like Domain"/>
    <property type="match status" value="1"/>
</dbReference>
<keyword evidence="3" id="KW-1133">Transmembrane helix</keyword>
<organism evidence="5 6">
    <name type="scientific">Tricholomella constricta</name>
    <dbReference type="NCBI Taxonomy" id="117010"/>
    <lineage>
        <taxon>Eukaryota</taxon>
        <taxon>Fungi</taxon>
        <taxon>Dikarya</taxon>
        <taxon>Basidiomycota</taxon>
        <taxon>Agaricomycotina</taxon>
        <taxon>Agaricomycetes</taxon>
        <taxon>Agaricomycetidae</taxon>
        <taxon>Agaricales</taxon>
        <taxon>Tricholomatineae</taxon>
        <taxon>Lyophyllaceae</taxon>
        <taxon>Tricholomella</taxon>
    </lineage>
</organism>
<dbReference type="EMBL" id="JAACJP010000003">
    <property type="protein sequence ID" value="KAF5385749.1"/>
    <property type="molecule type" value="Genomic_DNA"/>
</dbReference>
<reference evidence="5 6" key="1">
    <citation type="journal article" date="2020" name="ISME J.">
        <title>Uncovering the hidden diversity of litter-decomposition mechanisms in mushroom-forming fungi.</title>
        <authorList>
            <person name="Floudas D."/>
            <person name="Bentzer J."/>
            <person name="Ahren D."/>
            <person name="Johansson T."/>
            <person name="Persson P."/>
            <person name="Tunlid A."/>
        </authorList>
    </citation>
    <scope>NUCLEOTIDE SEQUENCE [LARGE SCALE GENOMIC DNA]</scope>
    <source>
        <strain evidence="5 6">CBS 661.87</strain>
    </source>
</reference>